<protein>
    <recommendedName>
        <fullName evidence="4">DUF4386 family protein</fullName>
    </recommendedName>
</protein>
<sequence>MLFVALPLELLAGRPDADNVAASLAWLERNAALASVTAGLQLSGGALLIVAVTGFALVLRRQVGPALGSATVFGVFAGALFAAVGAIRGNTGAIQYIGSFEQDWAESAYLATHLIGVQSLLPLAEIAASGWLIIISIAAARRGLPGLLAVGVLPAVGVLAALLAKFAPVLTAGDQIGLGWFLHIGNILVGVPLGIVAVGIALLVPDAAARFATGLRSHQEPK</sequence>
<evidence type="ECO:0000256" key="1">
    <source>
        <dbReference type="SAM" id="Phobius"/>
    </source>
</evidence>
<dbReference type="EMBL" id="JYJA01000021">
    <property type="protein sequence ID" value="KJL45060.1"/>
    <property type="molecule type" value="Genomic_DNA"/>
</dbReference>
<dbReference type="Proteomes" id="UP000034098">
    <property type="component" value="Unassembled WGS sequence"/>
</dbReference>
<keyword evidence="1" id="KW-0472">Membrane</keyword>
<feature type="transmembrane region" description="Helical" evidence="1">
    <location>
        <begin position="66"/>
        <end position="87"/>
    </location>
</feature>
<dbReference type="PATRIC" id="fig|69370.6.peg.429"/>
<gene>
    <name evidence="2" type="ORF">RS82_00409</name>
</gene>
<feature type="transmembrane region" description="Helical" evidence="1">
    <location>
        <begin position="33"/>
        <end position="59"/>
    </location>
</feature>
<accession>A0A0M2HEK0</accession>
<feature type="transmembrane region" description="Helical" evidence="1">
    <location>
        <begin position="146"/>
        <end position="168"/>
    </location>
</feature>
<evidence type="ECO:0008006" key="4">
    <source>
        <dbReference type="Google" id="ProtNLM"/>
    </source>
</evidence>
<proteinExistence type="predicted"/>
<keyword evidence="1" id="KW-1133">Transmembrane helix</keyword>
<name>A0A0M2HEK0_MICTR</name>
<dbReference type="AlphaFoldDB" id="A0A0M2HEK0"/>
<feature type="transmembrane region" description="Helical" evidence="1">
    <location>
        <begin position="107"/>
        <end position="134"/>
    </location>
</feature>
<organism evidence="2 3">
    <name type="scientific">Microbacterium trichothecenolyticum</name>
    <name type="common">Aureobacterium trichothecenolyticum</name>
    <dbReference type="NCBI Taxonomy" id="69370"/>
    <lineage>
        <taxon>Bacteria</taxon>
        <taxon>Bacillati</taxon>
        <taxon>Actinomycetota</taxon>
        <taxon>Actinomycetes</taxon>
        <taxon>Micrococcales</taxon>
        <taxon>Microbacteriaceae</taxon>
        <taxon>Microbacterium</taxon>
    </lineage>
</organism>
<reference evidence="2 3" key="1">
    <citation type="submission" date="2015-02" db="EMBL/GenBank/DDBJ databases">
        <title>Draft genome sequences of ten Microbacterium spp. with emphasis on heavy metal contaminated environments.</title>
        <authorList>
            <person name="Corretto E."/>
        </authorList>
    </citation>
    <scope>NUCLEOTIDE SEQUENCE [LARGE SCALE GENOMIC DNA]</scope>
    <source>
        <strain evidence="2 3">DSM 8608</strain>
    </source>
</reference>
<evidence type="ECO:0000313" key="2">
    <source>
        <dbReference type="EMBL" id="KJL45060.1"/>
    </source>
</evidence>
<comment type="caution">
    <text evidence="2">The sequence shown here is derived from an EMBL/GenBank/DDBJ whole genome shotgun (WGS) entry which is preliminary data.</text>
</comment>
<keyword evidence="1" id="KW-0812">Transmembrane</keyword>
<evidence type="ECO:0000313" key="3">
    <source>
        <dbReference type="Proteomes" id="UP000034098"/>
    </source>
</evidence>
<keyword evidence="3" id="KW-1185">Reference proteome</keyword>
<feature type="transmembrane region" description="Helical" evidence="1">
    <location>
        <begin position="180"/>
        <end position="204"/>
    </location>
</feature>